<dbReference type="InterPro" id="IPR000454">
    <property type="entry name" value="ATP_synth_F0_csu"/>
</dbReference>
<dbReference type="RefSeq" id="WP_243305056.1">
    <property type="nucleotide sequence ID" value="NZ_BSDD01000005.1"/>
</dbReference>
<keyword evidence="3 11" id="KW-0813">Transport</keyword>
<evidence type="ECO:0000256" key="12">
    <source>
        <dbReference type="SAM" id="SignalP"/>
    </source>
</evidence>
<evidence type="ECO:0000256" key="3">
    <source>
        <dbReference type="ARBA" id="ARBA00022448"/>
    </source>
</evidence>
<accession>A0ABQ5QAB7</accession>
<evidence type="ECO:0000256" key="2">
    <source>
        <dbReference type="ARBA" id="ARBA00006704"/>
    </source>
</evidence>
<sequence>MKKFLTTAFLFTLAAVAFAQGAPAAAPVAKSLFEGQFTAHIALAIAAAGCGLAQGKAVVAACEGVARNPQAAGNIRTTMIIGLALIEALVIYVLVAAFAIK</sequence>
<dbReference type="InterPro" id="IPR035921">
    <property type="entry name" value="F/V-ATP_Csub_sf"/>
</dbReference>
<feature type="site" description="Reversibly protonated during proton transport" evidence="11">
    <location>
        <position position="87"/>
    </location>
</feature>
<comment type="similarity">
    <text evidence="2 11">Belongs to the ATPase C chain family.</text>
</comment>
<feature type="signal peptide" evidence="12">
    <location>
        <begin position="1"/>
        <end position="19"/>
    </location>
</feature>
<keyword evidence="6 11" id="KW-0375">Hydrogen ion transport</keyword>
<keyword evidence="7 11" id="KW-1133">Transmembrane helix</keyword>
<evidence type="ECO:0000256" key="4">
    <source>
        <dbReference type="ARBA" id="ARBA00022547"/>
    </source>
</evidence>
<dbReference type="Pfam" id="PF00137">
    <property type="entry name" value="ATP-synt_C"/>
    <property type="match status" value="1"/>
</dbReference>
<protein>
    <recommendedName>
        <fullName evidence="11">ATP synthase subunit c</fullName>
    </recommendedName>
    <alternativeName>
        <fullName evidence="11">ATP synthase F(0) sector subunit c</fullName>
    </alternativeName>
    <alternativeName>
        <fullName evidence="11">F-type ATPase subunit c</fullName>
        <shortName evidence="11">F-ATPase subunit c</shortName>
    </alternativeName>
    <alternativeName>
        <fullName evidence="11">Lipid-binding protein</fullName>
    </alternativeName>
</protein>
<proteinExistence type="inferred from homology"/>
<dbReference type="HAMAP" id="MF_01396">
    <property type="entry name" value="ATP_synth_c_bact"/>
    <property type="match status" value="1"/>
</dbReference>
<evidence type="ECO:0000256" key="10">
    <source>
        <dbReference type="ARBA" id="ARBA00023136"/>
    </source>
</evidence>
<dbReference type="InterPro" id="IPR002379">
    <property type="entry name" value="ATPase_proteolipid_c-like_dom"/>
</dbReference>
<evidence type="ECO:0000256" key="1">
    <source>
        <dbReference type="ARBA" id="ARBA00004141"/>
    </source>
</evidence>
<evidence type="ECO:0000256" key="7">
    <source>
        <dbReference type="ARBA" id="ARBA00022989"/>
    </source>
</evidence>
<evidence type="ECO:0000259" key="13">
    <source>
        <dbReference type="Pfam" id="PF00137"/>
    </source>
</evidence>
<feature type="transmembrane region" description="Helical" evidence="11">
    <location>
        <begin position="80"/>
        <end position="100"/>
    </location>
</feature>
<dbReference type="EMBL" id="BSDD01000005">
    <property type="protein sequence ID" value="GLH71060.1"/>
    <property type="molecule type" value="Genomic_DNA"/>
</dbReference>
<comment type="function">
    <text evidence="11">F(1)F(0) ATP synthase produces ATP from ADP in the presence of a proton or sodium gradient. F-type ATPases consist of two structural domains, F(1) containing the extramembraneous catalytic core and F(0) containing the membrane proton channel, linked together by a central stalk and a peripheral stalk. During catalysis, ATP synthesis in the catalytic domain of F(1) is coupled via a rotary mechanism of the central stalk subunits to proton translocation.</text>
</comment>
<evidence type="ECO:0000256" key="9">
    <source>
        <dbReference type="ARBA" id="ARBA00023121"/>
    </source>
</evidence>
<evidence type="ECO:0000256" key="6">
    <source>
        <dbReference type="ARBA" id="ARBA00022781"/>
    </source>
</evidence>
<comment type="subcellular location">
    <subcellularLocation>
        <location evidence="11">Cell membrane</location>
        <topology evidence="11">Multi-pass membrane protein</topology>
    </subcellularLocation>
    <subcellularLocation>
        <location evidence="1">Membrane</location>
        <topology evidence="1">Multi-pass membrane protein</topology>
    </subcellularLocation>
</comment>
<comment type="caution">
    <text evidence="14">The sequence shown here is derived from an EMBL/GenBank/DDBJ whole genome shotgun (WGS) entry which is preliminary data.</text>
</comment>
<keyword evidence="8 11" id="KW-0406">Ion transport</keyword>
<keyword evidence="11" id="KW-1003">Cell membrane</keyword>
<keyword evidence="9 11" id="KW-0446">Lipid-binding</keyword>
<evidence type="ECO:0000313" key="15">
    <source>
        <dbReference type="Proteomes" id="UP001165089"/>
    </source>
</evidence>
<keyword evidence="15" id="KW-1185">Reference proteome</keyword>
<evidence type="ECO:0000256" key="11">
    <source>
        <dbReference type="HAMAP-Rule" id="MF_01396"/>
    </source>
</evidence>
<evidence type="ECO:0000313" key="14">
    <source>
        <dbReference type="EMBL" id="GLH71060.1"/>
    </source>
</evidence>
<dbReference type="SUPFAM" id="SSF81333">
    <property type="entry name" value="F1F0 ATP synthase subunit C"/>
    <property type="match status" value="1"/>
</dbReference>
<keyword evidence="5 11" id="KW-0812">Transmembrane</keyword>
<comment type="function">
    <text evidence="11">Key component of the F(0) channel; it plays a direct role in translocation across the membrane. A homomeric c-ring of between 10-14 subunits forms the central stalk rotor element with the F(1) delta and epsilon subunits.</text>
</comment>
<dbReference type="Proteomes" id="UP001165089">
    <property type="component" value="Unassembled WGS sequence"/>
</dbReference>
<dbReference type="CDD" id="cd18121">
    <property type="entry name" value="ATP-synt_Fo_c"/>
    <property type="match status" value="1"/>
</dbReference>
<gene>
    <name evidence="11" type="primary">atpE</name>
    <name evidence="14" type="ORF">GETHPA_25930</name>
</gene>
<dbReference type="InterPro" id="IPR038662">
    <property type="entry name" value="ATP_synth_F0_csu_sf"/>
</dbReference>
<feature type="transmembrane region" description="Helical" evidence="11">
    <location>
        <begin position="37"/>
        <end position="59"/>
    </location>
</feature>
<name>A0ABQ5QAB7_9BACT</name>
<evidence type="ECO:0000256" key="8">
    <source>
        <dbReference type="ARBA" id="ARBA00023065"/>
    </source>
</evidence>
<dbReference type="PRINTS" id="PR00124">
    <property type="entry name" value="ATPASEC"/>
</dbReference>
<keyword evidence="12" id="KW-0732">Signal</keyword>
<evidence type="ECO:0000256" key="5">
    <source>
        <dbReference type="ARBA" id="ARBA00022692"/>
    </source>
</evidence>
<keyword evidence="4 11" id="KW-0138">CF(0)</keyword>
<keyword evidence="10 11" id="KW-0472">Membrane</keyword>
<dbReference type="PROSITE" id="PS00605">
    <property type="entry name" value="ATPASE_C"/>
    <property type="match status" value="1"/>
</dbReference>
<keyword evidence="11" id="KW-0066">ATP synthesis</keyword>
<feature type="chain" id="PRO_5045945461" description="ATP synthase subunit c" evidence="12">
    <location>
        <begin position="20"/>
        <end position="101"/>
    </location>
</feature>
<reference evidence="14 15" key="1">
    <citation type="journal article" date="2023" name="Antonie Van Leeuwenhoek">
        <title>Mesoterricola silvestris gen. nov., sp. nov., Mesoterricola sediminis sp. nov., Geothrix oryzae sp. nov., Geothrix edaphica sp. nov., Geothrix rubra sp. nov., and Geothrix limicola sp. nov., six novel members of Acidobacteriota isolated from soils.</title>
        <authorList>
            <person name="Itoh H."/>
            <person name="Sugisawa Y."/>
            <person name="Mise K."/>
            <person name="Xu Z."/>
            <person name="Kuniyasu M."/>
            <person name="Ushijima N."/>
            <person name="Kawano K."/>
            <person name="Kobayashi E."/>
            <person name="Shiratori Y."/>
            <person name="Masuda Y."/>
            <person name="Senoo K."/>
        </authorList>
    </citation>
    <scope>NUCLEOTIDE SEQUENCE [LARGE SCALE GENOMIC DNA]</scope>
    <source>
        <strain evidence="14 15">Red803</strain>
    </source>
</reference>
<feature type="domain" description="V-ATPase proteolipid subunit C-like" evidence="13">
    <location>
        <begin position="38"/>
        <end position="99"/>
    </location>
</feature>
<dbReference type="InterPro" id="IPR020537">
    <property type="entry name" value="ATP_synth_F0_csu_DDCD_BS"/>
</dbReference>
<organism evidence="14 15">
    <name type="scientific">Geothrix rubra</name>
    <dbReference type="NCBI Taxonomy" id="2927977"/>
    <lineage>
        <taxon>Bacteria</taxon>
        <taxon>Pseudomonadati</taxon>
        <taxon>Acidobacteriota</taxon>
        <taxon>Holophagae</taxon>
        <taxon>Holophagales</taxon>
        <taxon>Holophagaceae</taxon>
        <taxon>Geothrix</taxon>
    </lineage>
</organism>
<dbReference type="Gene3D" id="1.20.20.10">
    <property type="entry name" value="F1F0 ATP synthase subunit C"/>
    <property type="match status" value="1"/>
</dbReference>